<dbReference type="PRINTS" id="PR00035">
    <property type="entry name" value="HTHGNTR"/>
</dbReference>
<evidence type="ECO:0000256" key="3">
    <source>
        <dbReference type="ARBA" id="ARBA00023163"/>
    </source>
</evidence>
<feature type="domain" description="HTH gntR-type" evidence="5">
    <location>
        <begin position="73"/>
        <end position="141"/>
    </location>
</feature>
<evidence type="ECO:0000259" key="5">
    <source>
        <dbReference type="PROSITE" id="PS50949"/>
    </source>
</evidence>
<dbReference type="AlphaFoldDB" id="A0A4Q7YYU6"/>
<comment type="caution">
    <text evidence="6">The sequence shown here is derived from an EMBL/GenBank/DDBJ whole genome shotgun (WGS) entry which is preliminary data.</text>
</comment>
<dbReference type="SUPFAM" id="SSF46785">
    <property type="entry name" value="Winged helix' DNA-binding domain"/>
    <property type="match status" value="1"/>
</dbReference>
<reference evidence="6 7" key="1">
    <citation type="submission" date="2019-02" db="EMBL/GenBank/DDBJ databases">
        <title>Genomic Encyclopedia of Archaeal and Bacterial Type Strains, Phase II (KMG-II): from individual species to whole genera.</title>
        <authorList>
            <person name="Goeker M."/>
        </authorList>
    </citation>
    <scope>NUCLEOTIDE SEQUENCE [LARGE SCALE GENOMIC DNA]</scope>
    <source>
        <strain evidence="6 7">DSM 18101</strain>
    </source>
</reference>
<organism evidence="6 7">
    <name type="scientific">Edaphobacter modestus</name>
    <dbReference type="NCBI Taxonomy" id="388466"/>
    <lineage>
        <taxon>Bacteria</taxon>
        <taxon>Pseudomonadati</taxon>
        <taxon>Acidobacteriota</taxon>
        <taxon>Terriglobia</taxon>
        <taxon>Terriglobales</taxon>
        <taxon>Acidobacteriaceae</taxon>
        <taxon>Edaphobacter</taxon>
    </lineage>
</organism>
<evidence type="ECO:0000256" key="1">
    <source>
        <dbReference type="ARBA" id="ARBA00023015"/>
    </source>
</evidence>
<dbReference type="Gene3D" id="1.20.120.530">
    <property type="entry name" value="GntR ligand-binding domain-like"/>
    <property type="match status" value="1"/>
</dbReference>
<dbReference type="InterPro" id="IPR036390">
    <property type="entry name" value="WH_DNA-bd_sf"/>
</dbReference>
<sequence>MSAHLIPPGTRHTPPYSSTHLPDLRFIYSRVVLLYLPSLSGPPTLRVTLLPLPEGGVCSEVKNEAVTDATPHSQLTMQVVEHVRSLISSGEVKPGDRLPPERELARKLKISRSSLRAGIGFLSAMGVLKSRHGAGTFVSSGPPALDSSSLSVLGALHGFLPWQMFEARLVLESSVAALAAERATDEHVAELAEEVAEMYASLSDPQEYLIHDVRFHRTIARAAGNPILGALMETITANLYEYRSKTVQNAQDLKESAEMHREIFRAIRSRNPVLARQTMEKHLNLARTAQAAEADQPQTADADSDSVAITD</sequence>
<keyword evidence="6" id="KW-0670">Pyruvate</keyword>
<name>A0A4Q7YYU6_9BACT</name>
<feature type="region of interest" description="Disordered" evidence="4">
    <location>
        <begin position="290"/>
        <end position="311"/>
    </location>
</feature>
<dbReference type="GO" id="GO:0003677">
    <property type="term" value="F:DNA binding"/>
    <property type="evidence" value="ECO:0007669"/>
    <property type="project" value="UniProtKB-KW"/>
</dbReference>
<dbReference type="PANTHER" id="PTHR43537">
    <property type="entry name" value="TRANSCRIPTIONAL REGULATOR, GNTR FAMILY"/>
    <property type="match status" value="1"/>
</dbReference>
<accession>A0A4Q7YYU6</accession>
<dbReference type="SMART" id="SM00345">
    <property type="entry name" value="HTH_GNTR"/>
    <property type="match status" value="1"/>
</dbReference>
<feature type="compositionally biased region" description="Polar residues" evidence="4">
    <location>
        <begin position="296"/>
        <end position="311"/>
    </location>
</feature>
<dbReference type="Pfam" id="PF07729">
    <property type="entry name" value="FCD"/>
    <property type="match status" value="1"/>
</dbReference>
<keyword evidence="3" id="KW-0804">Transcription</keyword>
<evidence type="ECO:0000256" key="2">
    <source>
        <dbReference type="ARBA" id="ARBA00023125"/>
    </source>
</evidence>
<protein>
    <submittedName>
        <fullName evidence="6">GntR family transcriptional repressor for pyruvate dehydrogenase complex</fullName>
    </submittedName>
</protein>
<dbReference type="CDD" id="cd07377">
    <property type="entry name" value="WHTH_GntR"/>
    <property type="match status" value="1"/>
</dbReference>
<dbReference type="InterPro" id="IPR000524">
    <property type="entry name" value="Tscrpt_reg_HTH_GntR"/>
</dbReference>
<dbReference type="InterPro" id="IPR011711">
    <property type="entry name" value="GntR_C"/>
</dbReference>
<dbReference type="Pfam" id="PF00392">
    <property type="entry name" value="GntR"/>
    <property type="match status" value="1"/>
</dbReference>
<dbReference type="Gene3D" id="1.10.10.10">
    <property type="entry name" value="Winged helix-like DNA-binding domain superfamily/Winged helix DNA-binding domain"/>
    <property type="match status" value="1"/>
</dbReference>
<dbReference type="EMBL" id="SHKW01000001">
    <property type="protein sequence ID" value="RZU43162.1"/>
    <property type="molecule type" value="Genomic_DNA"/>
</dbReference>
<proteinExistence type="predicted"/>
<evidence type="ECO:0000313" key="6">
    <source>
        <dbReference type="EMBL" id="RZU43162.1"/>
    </source>
</evidence>
<dbReference type="PANTHER" id="PTHR43537:SF5">
    <property type="entry name" value="UXU OPERON TRANSCRIPTIONAL REGULATOR"/>
    <property type="match status" value="1"/>
</dbReference>
<keyword evidence="7" id="KW-1185">Reference proteome</keyword>
<dbReference type="Proteomes" id="UP000292958">
    <property type="component" value="Unassembled WGS sequence"/>
</dbReference>
<gene>
    <name evidence="6" type="ORF">BDD14_4793</name>
</gene>
<dbReference type="InterPro" id="IPR008920">
    <property type="entry name" value="TF_FadR/GntR_C"/>
</dbReference>
<dbReference type="RefSeq" id="WP_242618140.1">
    <property type="nucleotide sequence ID" value="NZ_SHKW01000001.1"/>
</dbReference>
<evidence type="ECO:0000256" key="4">
    <source>
        <dbReference type="SAM" id="MobiDB-lite"/>
    </source>
</evidence>
<keyword evidence="1" id="KW-0805">Transcription regulation</keyword>
<keyword evidence="2" id="KW-0238">DNA-binding</keyword>
<dbReference type="SMART" id="SM00895">
    <property type="entry name" value="FCD"/>
    <property type="match status" value="1"/>
</dbReference>
<evidence type="ECO:0000313" key="7">
    <source>
        <dbReference type="Proteomes" id="UP000292958"/>
    </source>
</evidence>
<dbReference type="PROSITE" id="PS50949">
    <property type="entry name" value="HTH_GNTR"/>
    <property type="match status" value="1"/>
</dbReference>
<dbReference type="GO" id="GO:0003700">
    <property type="term" value="F:DNA-binding transcription factor activity"/>
    <property type="evidence" value="ECO:0007669"/>
    <property type="project" value="InterPro"/>
</dbReference>
<dbReference type="InterPro" id="IPR036388">
    <property type="entry name" value="WH-like_DNA-bd_sf"/>
</dbReference>
<dbReference type="SUPFAM" id="SSF48008">
    <property type="entry name" value="GntR ligand-binding domain-like"/>
    <property type="match status" value="1"/>
</dbReference>